<evidence type="ECO:0000256" key="1">
    <source>
        <dbReference type="SAM" id="MobiDB-lite"/>
    </source>
</evidence>
<keyword evidence="4" id="KW-1185">Reference proteome</keyword>
<organism evidence="3 4">
    <name type="scientific">Streptomyces lannensis</name>
    <dbReference type="NCBI Taxonomy" id="766498"/>
    <lineage>
        <taxon>Bacteria</taxon>
        <taxon>Bacillati</taxon>
        <taxon>Actinomycetota</taxon>
        <taxon>Actinomycetes</taxon>
        <taxon>Kitasatosporales</taxon>
        <taxon>Streptomycetaceae</taxon>
        <taxon>Streptomyces</taxon>
    </lineage>
</organism>
<keyword evidence="2" id="KW-0472">Membrane</keyword>
<dbReference type="CDD" id="cd00161">
    <property type="entry name" value="beta-trefoil_Ricin-like"/>
    <property type="match status" value="1"/>
</dbReference>
<dbReference type="Gene3D" id="2.80.10.50">
    <property type="match status" value="2"/>
</dbReference>
<dbReference type="Proteomes" id="UP001501563">
    <property type="component" value="Unassembled WGS sequence"/>
</dbReference>
<protein>
    <recommendedName>
        <fullName evidence="5">Hydrolytic protein</fullName>
    </recommendedName>
</protein>
<gene>
    <name evidence="3" type="ORF">GCM10022207_63680</name>
</gene>
<evidence type="ECO:0000313" key="3">
    <source>
        <dbReference type="EMBL" id="GAA3887608.1"/>
    </source>
</evidence>
<dbReference type="InterPro" id="IPR035992">
    <property type="entry name" value="Ricin_B-like_lectins"/>
</dbReference>
<name>A0ABP7KUN4_9ACTN</name>
<reference evidence="4" key="1">
    <citation type="journal article" date="2019" name="Int. J. Syst. Evol. Microbiol.">
        <title>The Global Catalogue of Microorganisms (GCM) 10K type strain sequencing project: providing services to taxonomists for standard genome sequencing and annotation.</title>
        <authorList>
            <consortium name="The Broad Institute Genomics Platform"/>
            <consortium name="The Broad Institute Genome Sequencing Center for Infectious Disease"/>
            <person name="Wu L."/>
            <person name="Ma J."/>
        </authorList>
    </citation>
    <scope>NUCLEOTIDE SEQUENCE [LARGE SCALE GENOMIC DNA]</scope>
    <source>
        <strain evidence="4">JCM 16578</strain>
    </source>
</reference>
<keyword evidence="2" id="KW-0812">Transmembrane</keyword>
<feature type="compositionally biased region" description="Pro residues" evidence="1">
    <location>
        <begin position="285"/>
        <end position="314"/>
    </location>
</feature>
<dbReference type="PROSITE" id="PS50231">
    <property type="entry name" value="RICIN_B_LECTIN"/>
    <property type="match status" value="1"/>
</dbReference>
<evidence type="ECO:0000313" key="4">
    <source>
        <dbReference type="Proteomes" id="UP001501563"/>
    </source>
</evidence>
<dbReference type="SUPFAM" id="SSF50370">
    <property type="entry name" value="Ricin B-like lectins"/>
    <property type="match status" value="1"/>
</dbReference>
<evidence type="ECO:0000256" key="2">
    <source>
        <dbReference type="SAM" id="Phobius"/>
    </source>
</evidence>
<proteinExistence type="predicted"/>
<keyword evidence="2" id="KW-1133">Transmembrane helix</keyword>
<feature type="region of interest" description="Disordered" evidence="1">
    <location>
        <begin position="285"/>
        <end position="333"/>
    </location>
</feature>
<evidence type="ECO:0008006" key="5">
    <source>
        <dbReference type="Google" id="ProtNLM"/>
    </source>
</evidence>
<dbReference type="EMBL" id="BAAAZA010000023">
    <property type="protein sequence ID" value="GAA3887608.1"/>
    <property type="molecule type" value="Genomic_DNA"/>
</dbReference>
<comment type="caution">
    <text evidence="3">The sequence shown here is derived from an EMBL/GenBank/DDBJ whole genome shotgun (WGS) entry which is preliminary data.</text>
</comment>
<feature type="compositionally biased region" description="Low complexity" evidence="1">
    <location>
        <begin position="315"/>
        <end position="324"/>
    </location>
</feature>
<feature type="transmembrane region" description="Helical" evidence="2">
    <location>
        <begin position="243"/>
        <end position="264"/>
    </location>
</feature>
<sequence>MPLAHLMVLLKGCRVTTFTSLEPSSVAVDPGSSETTTVRLRNDSDTVEEYRLSVVGDPAAWTRIAPDTLRLYPGDEGSASVVFSPPRAPETTAGSLPFGILVQPQQSPELSNVGEGVVTVSPFAEMRAELVPVTVRGRLSTRSRVAVDNLGNAPLPVGISGQDDEDVLAFRPSPETMEVAQGRTRLARVRIRPGGVKFLGQPERYPFTLTLTPARDRLPGQTGVLPPAQLRGTFIRLPLFPKWLLVTLGLLAAGAAAFAALWFVPRPALVSNAVAQQLPPAAPVNALPPAPQAPPPIPSPPPAAPSPSPSPSQPAPQEAPSQNSTQDQAGTDTNTADNAIVTIRSTQNGQVLALPDGRTDDATPVILADDDKVQGQQQNRFWARIPFSDGTEALAPSDTLGSVLDQFDGQAPVRLRTIPGGEEAVRAGQAGLLQRWRLQPVSQDIVTIVNAQTGGCLTNMGKDVQVQVRPCDAAFAAIQRWQLVQPVTR</sequence>
<accession>A0ABP7KUN4</accession>